<evidence type="ECO:0000256" key="5">
    <source>
        <dbReference type="SAM" id="MobiDB-lite"/>
    </source>
</evidence>
<dbReference type="PANTHER" id="PTHR38111:SF5">
    <property type="entry name" value="TRANSCRIPTION FACTOR DOMAIN-CONTAINING PROTEIN"/>
    <property type="match status" value="1"/>
</dbReference>
<dbReference type="PROSITE" id="PS50048">
    <property type="entry name" value="ZN2_CY6_FUNGAL_2"/>
    <property type="match status" value="1"/>
</dbReference>
<keyword evidence="3" id="KW-0804">Transcription</keyword>
<proteinExistence type="predicted"/>
<dbReference type="GO" id="GO:0009893">
    <property type="term" value="P:positive regulation of metabolic process"/>
    <property type="evidence" value="ECO:0007669"/>
    <property type="project" value="UniProtKB-ARBA"/>
</dbReference>
<dbReference type="Proteomes" id="UP000325433">
    <property type="component" value="Unassembled WGS sequence"/>
</dbReference>
<evidence type="ECO:0000256" key="3">
    <source>
        <dbReference type="ARBA" id="ARBA00023163"/>
    </source>
</evidence>
<dbReference type="CDD" id="cd00067">
    <property type="entry name" value="GAL4"/>
    <property type="match status" value="1"/>
</dbReference>
<dbReference type="GO" id="GO:0000981">
    <property type="term" value="F:DNA-binding transcription factor activity, RNA polymerase II-specific"/>
    <property type="evidence" value="ECO:0007669"/>
    <property type="project" value="InterPro"/>
</dbReference>
<keyword evidence="8" id="KW-1185">Reference proteome</keyword>
<accession>A0A5N6WG12</accession>
<protein>
    <recommendedName>
        <fullName evidence="6">Zn(2)-C6 fungal-type domain-containing protein</fullName>
    </recommendedName>
</protein>
<dbReference type="PROSITE" id="PS00463">
    <property type="entry name" value="ZN2_CY6_FUNGAL_1"/>
    <property type="match status" value="1"/>
</dbReference>
<dbReference type="InterPro" id="IPR053178">
    <property type="entry name" value="Osmoadaptation_assoc"/>
</dbReference>
<dbReference type="InterPro" id="IPR036864">
    <property type="entry name" value="Zn2-C6_fun-type_DNA-bd_sf"/>
</dbReference>
<organism evidence="7 8">
    <name type="scientific">Aspergillus transmontanensis</name>
    <dbReference type="NCBI Taxonomy" id="1034304"/>
    <lineage>
        <taxon>Eukaryota</taxon>
        <taxon>Fungi</taxon>
        <taxon>Dikarya</taxon>
        <taxon>Ascomycota</taxon>
        <taxon>Pezizomycotina</taxon>
        <taxon>Eurotiomycetes</taxon>
        <taxon>Eurotiomycetidae</taxon>
        <taxon>Eurotiales</taxon>
        <taxon>Aspergillaceae</taxon>
        <taxon>Aspergillus</taxon>
        <taxon>Aspergillus subgen. Circumdati</taxon>
    </lineage>
</organism>
<dbReference type="Pfam" id="PF00172">
    <property type="entry name" value="Zn_clus"/>
    <property type="match status" value="1"/>
</dbReference>
<sequence length="463" mass="52800">MSWAFLVAGSHCDISYVRDLFKRRMVGVPHSTACALCRERRIKCDQAKPQCSQCRKYRRPCPGYTRSFRFQDERPALERRHRSSRSPTSSAVSSESYRRDAELLAHNSTIATMEQVQPQVSPSADEHCEIKQQQRLAFTVFINNAFPISHAYNNFRETNYPNFADYITSMFDQSVCLDISAYSVCLVFRNRTGVEASLLNKGRNAYIHALQALQQALRTEHISNKADIIGASILLFIYEMRLPSEHHGGWASHCDGVAALMKEMGAQNFTHGFARSCYIFFRGFLIAYAFHKAQPCFLEEDQWQQLAERFRVEDSQKPGISRMFVDVTERIFMELVKCPRYVYEAQSHRSTQNSQQALVLYSRILCTKNNLGILVAQLKDLISIYQPANTASAPEFLLNGAVDALHLLNTLVQKLIMTPIPPIRVYSGLARLLDNKYIVQDARCLDRLCCSMGMLGTRLLIES</sequence>
<feature type="region of interest" description="Disordered" evidence="5">
    <location>
        <begin position="75"/>
        <end position="98"/>
    </location>
</feature>
<dbReference type="Gene3D" id="4.10.240.10">
    <property type="entry name" value="Zn(2)-C6 fungal-type DNA-binding domain"/>
    <property type="match status" value="1"/>
</dbReference>
<dbReference type="GO" id="GO:0003677">
    <property type="term" value="F:DNA binding"/>
    <property type="evidence" value="ECO:0007669"/>
    <property type="project" value="UniProtKB-KW"/>
</dbReference>
<evidence type="ECO:0000256" key="2">
    <source>
        <dbReference type="ARBA" id="ARBA00023125"/>
    </source>
</evidence>
<gene>
    <name evidence="7" type="ORF">BDV41DRAFT_570734</name>
</gene>
<dbReference type="SMART" id="SM00066">
    <property type="entry name" value="GAL4"/>
    <property type="match status" value="1"/>
</dbReference>
<dbReference type="SUPFAM" id="SSF57701">
    <property type="entry name" value="Zn2/Cys6 DNA-binding domain"/>
    <property type="match status" value="1"/>
</dbReference>
<dbReference type="PANTHER" id="PTHR38111">
    <property type="entry name" value="ZN(2)-C6 FUNGAL-TYPE DOMAIN-CONTAINING PROTEIN-RELATED"/>
    <property type="match status" value="1"/>
</dbReference>
<evidence type="ECO:0000259" key="6">
    <source>
        <dbReference type="PROSITE" id="PS50048"/>
    </source>
</evidence>
<dbReference type="InterPro" id="IPR001138">
    <property type="entry name" value="Zn2Cys6_DnaBD"/>
</dbReference>
<reference evidence="8" key="1">
    <citation type="submission" date="2019-04" db="EMBL/GenBank/DDBJ databases">
        <title>Friends and foes A comparative genomics studyof 23 Aspergillus species from section Flavi.</title>
        <authorList>
            <consortium name="DOE Joint Genome Institute"/>
            <person name="Kjaerbolling I."/>
            <person name="Vesth T."/>
            <person name="Frisvad J.C."/>
            <person name="Nybo J.L."/>
            <person name="Theobald S."/>
            <person name="Kildgaard S."/>
            <person name="Isbrandt T."/>
            <person name="Kuo A."/>
            <person name="Sato A."/>
            <person name="Lyhne E.K."/>
            <person name="Kogle M.E."/>
            <person name="Wiebenga A."/>
            <person name="Kun R.S."/>
            <person name="Lubbers R.J."/>
            <person name="Makela M.R."/>
            <person name="Barry K."/>
            <person name="Chovatia M."/>
            <person name="Clum A."/>
            <person name="Daum C."/>
            <person name="Haridas S."/>
            <person name="He G."/>
            <person name="LaButti K."/>
            <person name="Lipzen A."/>
            <person name="Mondo S."/>
            <person name="Riley R."/>
            <person name="Salamov A."/>
            <person name="Simmons B.A."/>
            <person name="Magnuson J.K."/>
            <person name="Henrissat B."/>
            <person name="Mortensen U.H."/>
            <person name="Larsen T.O."/>
            <person name="Devries R.P."/>
            <person name="Grigoriev I.V."/>
            <person name="Machida M."/>
            <person name="Baker S.E."/>
            <person name="Andersen M.R."/>
        </authorList>
    </citation>
    <scope>NUCLEOTIDE SEQUENCE [LARGE SCALE GENOMIC DNA]</scope>
    <source>
        <strain evidence="8">CBS 130015</strain>
    </source>
</reference>
<dbReference type="GO" id="GO:0008270">
    <property type="term" value="F:zinc ion binding"/>
    <property type="evidence" value="ECO:0007669"/>
    <property type="project" value="InterPro"/>
</dbReference>
<evidence type="ECO:0000313" key="8">
    <source>
        <dbReference type="Proteomes" id="UP000325433"/>
    </source>
</evidence>
<feature type="compositionally biased region" description="Low complexity" evidence="5">
    <location>
        <begin position="85"/>
        <end position="95"/>
    </location>
</feature>
<dbReference type="AlphaFoldDB" id="A0A5N6WG12"/>
<dbReference type="EMBL" id="ML738293">
    <property type="protein sequence ID" value="KAE8319807.1"/>
    <property type="molecule type" value="Genomic_DNA"/>
</dbReference>
<evidence type="ECO:0000313" key="7">
    <source>
        <dbReference type="EMBL" id="KAE8319807.1"/>
    </source>
</evidence>
<feature type="domain" description="Zn(2)-C6 fungal-type" evidence="6">
    <location>
        <begin position="33"/>
        <end position="61"/>
    </location>
</feature>
<name>A0A5N6WG12_9EURO</name>
<keyword evidence="2" id="KW-0238">DNA-binding</keyword>
<evidence type="ECO:0000256" key="1">
    <source>
        <dbReference type="ARBA" id="ARBA00023015"/>
    </source>
</evidence>
<keyword evidence="4" id="KW-0539">Nucleus</keyword>
<evidence type="ECO:0000256" key="4">
    <source>
        <dbReference type="ARBA" id="ARBA00023242"/>
    </source>
</evidence>
<keyword evidence="1" id="KW-0805">Transcription regulation</keyword>